<keyword evidence="8" id="KW-1185">Reference proteome</keyword>
<dbReference type="Gene3D" id="3.40.1490.10">
    <property type="entry name" value="Bit1"/>
    <property type="match status" value="1"/>
</dbReference>
<comment type="similarity">
    <text evidence="3">Belongs to the PTH2 family.</text>
</comment>
<evidence type="ECO:0000256" key="5">
    <source>
        <dbReference type="SAM" id="MobiDB-lite"/>
    </source>
</evidence>
<proteinExistence type="inferred from homology"/>
<evidence type="ECO:0000256" key="6">
    <source>
        <dbReference type="SAM" id="Phobius"/>
    </source>
</evidence>
<dbReference type="NCBIfam" id="TIGR00283">
    <property type="entry name" value="arch_pth2"/>
    <property type="match status" value="1"/>
</dbReference>
<gene>
    <name evidence="7" type="ORF">EV420DRAFT_1513871</name>
</gene>
<dbReference type="Pfam" id="PF01981">
    <property type="entry name" value="PTH2"/>
    <property type="match status" value="1"/>
</dbReference>
<dbReference type="InterPro" id="IPR023476">
    <property type="entry name" value="Pep_tRNA_hydro_II_dom_sf"/>
</dbReference>
<organism evidence="7 8">
    <name type="scientific">Armillaria tabescens</name>
    <name type="common">Ringless honey mushroom</name>
    <name type="synonym">Agaricus tabescens</name>
    <dbReference type="NCBI Taxonomy" id="1929756"/>
    <lineage>
        <taxon>Eukaryota</taxon>
        <taxon>Fungi</taxon>
        <taxon>Dikarya</taxon>
        <taxon>Basidiomycota</taxon>
        <taxon>Agaricomycotina</taxon>
        <taxon>Agaricomycetes</taxon>
        <taxon>Agaricomycetidae</taxon>
        <taxon>Agaricales</taxon>
        <taxon>Marasmiineae</taxon>
        <taxon>Physalacriaceae</taxon>
        <taxon>Desarmillaria</taxon>
    </lineage>
</organism>
<dbReference type="GeneID" id="85355321"/>
<dbReference type="FunFam" id="3.40.1490.10:FF:000001">
    <property type="entry name" value="Peptidyl-tRNA hydrolase 2"/>
    <property type="match status" value="1"/>
</dbReference>
<feature type="region of interest" description="Disordered" evidence="5">
    <location>
        <begin position="30"/>
        <end position="83"/>
    </location>
</feature>
<dbReference type="RefSeq" id="XP_060336365.1">
    <property type="nucleotide sequence ID" value="XM_060471773.1"/>
</dbReference>
<keyword evidence="2" id="KW-0378">Hydrolase</keyword>
<dbReference type="PANTHER" id="PTHR12649">
    <property type="entry name" value="PEPTIDYL-TRNA HYDROLASE 2"/>
    <property type="match status" value="1"/>
</dbReference>
<dbReference type="GO" id="GO:0004045">
    <property type="term" value="F:peptidyl-tRNA hydrolase activity"/>
    <property type="evidence" value="ECO:0007669"/>
    <property type="project" value="UniProtKB-EC"/>
</dbReference>
<dbReference type="GO" id="GO:0005829">
    <property type="term" value="C:cytosol"/>
    <property type="evidence" value="ECO:0007669"/>
    <property type="project" value="TreeGrafter"/>
</dbReference>
<evidence type="ECO:0000256" key="3">
    <source>
        <dbReference type="ARBA" id="ARBA00038050"/>
    </source>
</evidence>
<dbReference type="EC" id="3.1.1.29" evidence="1"/>
<dbReference type="CDD" id="cd02430">
    <property type="entry name" value="PTH2"/>
    <property type="match status" value="1"/>
</dbReference>
<dbReference type="InterPro" id="IPR002833">
    <property type="entry name" value="PTH2"/>
</dbReference>
<feature type="compositionally biased region" description="Acidic residues" evidence="5">
    <location>
        <begin position="62"/>
        <end position="75"/>
    </location>
</feature>
<sequence>MHTLTSSSAYGVVVAATFAIGLWVGSNVSPRDPARSEKPHGQAVEAAAKGTEATDPLHDNGENDESDSEAEDEDRGDLSSLKIGPTDECTMVLVVREDLGMTTGKIAAQCSHAVLACYKSMLTSNVPLLRRWEGAGQPKLTRRCSDEDSLLVLQDLAQMLNLCTRSIQDAGRTQIEAGSRTVLGIVGPVDLVKRVTGTLRPL</sequence>
<evidence type="ECO:0000313" key="8">
    <source>
        <dbReference type="Proteomes" id="UP001175211"/>
    </source>
</evidence>
<comment type="catalytic activity">
    <reaction evidence="4">
        <text>an N-acyl-L-alpha-aminoacyl-tRNA + H2O = an N-acyl-L-amino acid + a tRNA + H(+)</text>
        <dbReference type="Rhea" id="RHEA:54448"/>
        <dbReference type="Rhea" id="RHEA-COMP:10123"/>
        <dbReference type="Rhea" id="RHEA-COMP:13883"/>
        <dbReference type="ChEBI" id="CHEBI:15377"/>
        <dbReference type="ChEBI" id="CHEBI:15378"/>
        <dbReference type="ChEBI" id="CHEBI:59874"/>
        <dbReference type="ChEBI" id="CHEBI:78442"/>
        <dbReference type="ChEBI" id="CHEBI:138191"/>
        <dbReference type="EC" id="3.1.1.29"/>
    </reaction>
</comment>
<name>A0AA39NGP4_ARMTA</name>
<protein>
    <recommendedName>
        <fullName evidence="1">peptidyl-tRNA hydrolase</fullName>
        <ecNumber evidence="1">3.1.1.29</ecNumber>
    </recommendedName>
</protein>
<keyword evidence="6" id="KW-0472">Membrane</keyword>
<dbReference type="PANTHER" id="PTHR12649:SF11">
    <property type="entry name" value="PEPTIDYL-TRNA HYDROLASE 2, MITOCHONDRIAL"/>
    <property type="match status" value="1"/>
</dbReference>
<keyword evidence="6" id="KW-0812">Transmembrane</keyword>
<keyword evidence="6" id="KW-1133">Transmembrane helix</keyword>
<reference evidence="7" key="1">
    <citation type="submission" date="2023-06" db="EMBL/GenBank/DDBJ databases">
        <authorList>
            <consortium name="Lawrence Berkeley National Laboratory"/>
            <person name="Ahrendt S."/>
            <person name="Sahu N."/>
            <person name="Indic B."/>
            <person name="Wong-Bajracharya J."/>
            <person name="Merenyi Z."/>
            <person name="Ke H.-M."/>
            <person name="Monk M."/>
            <person name="Kocsube S."/>
            <person name="Drula E."/>
            <person name="Lipzen A."/>
            <person name="Balint B."/>
            <person name="Henrissat B."/>
            <person name="Andreopoulos B."/>
            <person name="Martin F.M."/>
            <person name="Harder C.B."/>
            <person name="Rigling D."/>
            <person name="Ford K.L."/>
            <person name="Foster G.D."/>
            <person name="Pangilinan J."/>
            <person name="Papanicolaou A."/>
            <person name="Barry K."/>
            <person name="LaButti K."/>
            <person name="Viragh M."/>
            <person name="Koriabine M."/>
            <person name="Yan M."/>
            <person name="Riley R."/>
            <person name="Champramary S."/>
            <person name="Plett K.L."/>
            <person name="Tsai I.J."/>
            <person name="Slot J."/>
            <person name="Sipos G."/>
            <person name="Plett J."/>
            <person name="Nagy L.G."/>
            <person name="Grigoriev I.V."/>
        </authorList>
    </citation>
    <scope>NUCLEOTIDE SEQUENCE</scope>
    <source>
        <strain evidence="7">CCBAS 213</strain>
    </source>
</reference>
<dbReference type="SUPFAM" id="SSF102462">
    <property type="entry name" value="Peptidyl-tRNA hydrolase II"/>
    <property type="match status" value="1"/>
</dbReference>
<comment type="caution">
    <text evidence="7">The sequence shown here is derived from an EMBL/GenBank/DDBJ whole genome shotgun (WGS) entry which is preliminary data.</text>
</comment>
<evidence type="ECO:0000256" key="1">
    <source>
        <dbReference type="ARBA" id="ARBA00013260"/>
    </source>
</evidence>
<evidence type="ECO:0000313" key="7">
    <source>
        <dbReference type="EMBL" id="KAK0465317.1"/>
    </source>
</evidence>
<evidence type="ECO:0000256" key="2">
    <source>
        <dbReference type="ARBA" id="ARBA00022801"/>
    </source>
</evidence>
<dbReference type="EMBL" id="JAUEPS010000005">
    <property type="protein sequence ID" value="KAK0465317.1"/>
    <property type="molecule type" value="Genomic_DNA"/>
</dbReference>
<feature type="transmembrane region" description="Helical" evidence="6">
    <location>
        <begin position="6"/>
        <end position="25"/>
    </location>
</feature>
<dbReference type="Proteomes" id="UP001175211">
    <property type="component" value="Unassembled WGS sequence"/>
</dbReference>
<accession>A0AA39NGP4</accession>
<evidence type="ECO:0000256" key="4">
    <source>
        <dbReference type="ARBA" id="ARBA00048707"/>
    </source>
</evidence>
<dbReference type="AlphaFoldDB" id="A0AA39NGP4"/>